<name>A0ABN9R0F7_9DINO</name>
<reference evidence="2" key="1">
    <citation type="submission" date="2023-10" db="EMBL/GenBank/DDBJ databases">
        <authorList>
            <person name="Chen Y."/>
            <person name="Shah S."/>
            <person name="Dougan E. K."/>
            <person name="Thang M."/>
            <person name="Chan C."/>
        </authorList>
    </citation>
    <scope>NUCLEOTIDE SEQUENCE [LARGE SCALE GENOMIC DNA]</scope>
</reference>
<sequence>MVPEAAAGAVGGVAGLAEAAEAKEAGNAALRSADLPLAVERYEEAIAACDRALAALEGQRRTEPKELANDDLVYYEHQGREGFGIVDMAHPHFGDYVVKDLGTADIVKVKAGKYEEVSRRFRRRELVAVPRELFDTRLACLNNLTLVSLKLAKSTLRDEDFVATVKRADDALAMDGRAAKALMRKGASLLVLKQVKEAVQALTLASHVTRGKDSEVERLLEAVMVAKGKSRGKGRGKRKGEDEGDGSGEAAGRRSPSPCSYSSSSDAPAEAPRPAGRDGDAEEADDDGEEPLIEELPRGPGGSGGEEALAAAAALALAAAAAALWGPGLWRALALDGEAPELEVEL</sequence>
<evidence type="ECO:0000256" key="1">
    <source>
        <dbReference type="SAM" id="MobiDB-lite"/>
    </source>
</evidence>
<accession>A0ABN9R0F7</accession>
<dbReference type="Proteomes" id="UP001189429">
    <property type="component" value="Unassembled WGS sequence"/>
</dbReference>
<dbReference type="EMBL" id="CAUYUJ010004446">
    <property type="protein sequence ID" value="CAK0809576.1"/>
    <property type="molecule type" value="Genomic_DNA"/>
</dbReference>
<evidence type="ECO:0000313" key="3">
    <source>
        <dbReference type="Proteomes" id="UP001189429"/>
    </source>
</evidence>
<feature type="compositionally biased region" description="Acidic residues" evidence="1">
    <location>
        <begin position="280"/>
        <end position="293"/>
    </location>
</feature>
<evidence type="ECO:0000313" key="2">
    <source>
        <dbReference type="EMBL" id="CAK0809576.1"/>
    </source>
</evidence>
<dbReference type="InterPro" id="IPR050754">
    <property type="entry name" value="FKBP4/5/8-like"/>
</dbReference>
<comment type="caution">
    <text evidence="2">The sequence shown here is derived from an EMBL/GenBank/DDBJ whole genome shotgun (WGS) entry which is preliminary data.</text>
</comment>
<organism evidence="2 3">
    <name type="scientific">Prorocentrum cordatum</name>
    <dbReference type="NCBI Taxonomy" id="2364126"/>
    <lineage>
        <taxon>Eukaryota</taxon>
        <taxon>Sar</taxon>
        <taxon>Alveolata</taxon>
        <taxon>Dinophyceae</taxon>
        <taxon>Prorocentrales</taxon>
        <taxon>Prorocentraceae</taxon>
        <taxon>Prorocentrum</taxon>
    </lineage>
</organism>
<feature type="region of interest" description="Disordered" evidence="1">
    <location>
        <begin position="227"/>
        <end position="307"/>
    </location>
</feature>
<protein>
    <submittedName>
        <fullName evidence="2">Uncharacterized protein</fullName>
    </submittedName>
</protein>
<keyword evidence="3" id="KW-1185">Reference proteome</keyword>
<dbReference type="PANTHER" id="PTHR46512">
    <property type="entry name" value="PEPTIDYLPROLYL ISOMERASE"/>
    <property type="match status" value="1"/>
</dbReference>
<dbReference type="InterPro" id="IPR011990">
    <property type="entry name" value="TPR-like_helical_dom_sf"/>
</dbReference>
<gene>
    <name evidence="2" type="ORF">PCOR1329_LOCUS14798</name>
</gene>
<dbReference type="SUPFAM" id="SSF48452">
    <property type="entry name" value="TPR-like"/>
    <property type="match status" value="1"/>
</dbReference>
<proteinExistence type="predicted"/>
<dbReference type="Gene3D" id="1.25.40.10">
    <property type="entry name" value="Tetratricopeptide repeat domain"/>
    <property type="match status" value="1"/>
</dbReference>
<feature type="compositionally biased region" description="Basic residues" evidence="1">
    <location>
        <begin position="228"/>
        <end position="238"/>
    </location>
</feature>
<feature type="compositionally biased region" description="Low complexity" evidence="1">
    <location>
        <begin position="248"/>
        <end position="274"/>
    </location>
</feature>